<keyword evidence="2" id="KW-0378">Hydrolase</keyword>
<name>A0AAE4JYE5_9CYAN</name>
<feature type="domain" description="DUF1400" evidence="1">
    <location>
        <begin position="27"/>
        <end position="152"/>
    </location>
</feature>
<dbReference type="InterPro" id="IPR010802">
    <property type="entry name" value="DUF1400"/>
</dbReference>
<dbReference type="Proteomes" id="UP001268256">
    <property type="component" value="Unassembled WGS sequence"/>
</dbReference>
<dbReference type="EMBL" id="JAVMIP010000021">
    <property type="protein sequence ID" value="MDS3862108.1"/>
    <property type="molecule type" value="Genomic_DNA"/>
</dbReference>
<dbReference type="AlphaFoldDB" id="A0AAE4JYE5"/>
<accession>A0AAE4JYE5</accession>
<evidence type="ECO:0000313" key="2">
    <source>
        <dbReference type="EMBL" id="MDS3862108.1"/>
    </source>
</evidence>
<proteinExistence type="predicted"/>
<dbReference type="RefSeq" id="WP_322879320.1">
    <property type="nucleotide sequence ID" value="NZ_JAVMIP010000021.1"/>
</dbReference>
<dbReference type="GO" id="GO:0016787">
    <property type="term" value="F:hydrolase activity"/>
    <property type="evidence" value="ECO:0007669"/>
    <property type="project" value="UniProtKB-KW"/>
</dbReference>
<organism evidence="2 3">
    <name type="scientific">Pseudocalidococcus azoricus BACA0444</name>
    <dbReference type="NCBI Taxonomy" id="2918990"/>
    <lineage>
        <taxon>Bacteria</taxon>
        <taxon>Bacillati</taxon>
        <taxon>Cyanobacteriota</taxon>
        <taxon>Cyanophyceae</taxon>
        <taxon>Acaryochloridales</taxon>
        <taxon>Thermosynechococcaceae</taxon>
        <taxon>Pseudocalidococcus</taxon>
        <taxon>Pseudocalidococcus azoricus</taxon>
    </lineage>
</organism>
<protein>
    <submittedName>
        <fullName evidence="2">Alpha/beta hydrolase</fullName>
    </submittedName>
</protein>
<keyword evidence="3" id="KW-1185">Reference proteome</keyword>
<evidence type="ECO:0000313" key="3">
    <source>
        <dbReference type="Proteomes" id="UP001268256"/>
    </source>
</evidence>
<evidence type="ECO:0000259" key="1">
    <source>
        <dbReference type="Pfam" id="PF07176"/>
    </source>
</evidence>
<sequence>MLHRLSRWFLLLSLPVGILTTTLPARSAQNLSLVYGPFQRSVPMSEVSSFAETGQATGRLQALLRLVPQNEQEELLKALRLKLPIGVVQVNKLLNSPIGKQVVEKVSPVILRRDKAGTFAISGALLTAAGSKDGLGLLSFLESYPAETMTVDLRGLSKLFSQTEGLGALLGGALGR</sequence>
<dbReference type="Pfam" id="PF07176">
    <property type="entry name" value="DUF1400"/>
    <property type="match status" value="1"/>
</dbReference>
<gene>
    <name evidence="2" type="ORF">RIF25_14995</name>
</gene>
<comment type="caution">
    <text evidence="2">The sequence shown here is derived from an EMBL/GenBank/DDBJ whole genome shotgun (WGS) entry which is preliminary data.</text>
</comment>
<reference evidence="3" key="1">
    <citation type="submission" date="2023-07" db="EMBL/GenBank/DDBJ databases">
        <authorList>
            <person name="Luz R."/>
            <person name="Cordeiro R."/>
            <person name="Fonseca A."/>
            <person name="Goncalves V."/>
        </authorList>
    </citation>
    <scope>NUCLEOTIDE SEQUENCE [LARGE SCALE GENOMIC DNA]</scope>
    <source>
        <strain evidence="3">BACA0444</strain>
    </source>
</reference>